<feature type="chain" id="PRO_5012428280" evidence="2">
    <location>
        <begin position="25"/>
        <end position="436"/>
    </location>
</feature>
<accession>A0A2B4S150</accession>
<reference evidence="5" key="1">
    <citation type="journal article" date="2017" name="bioRxiv">
        <title>Comparative analysis of the genomes of Stylophora pistillata and Acropora digitifera provides evidence for extensive differences between species of corals.</title>
        <authorList>
            <person name="Voolstra C.R."/>
            <person name="Li Y."/>
            <person name="Liew Y.J."/>
            <person name="Baumgarten S."/>
            <person name="Zoccola D."/>
            <person name="Flot J.-F."/>
            <person name="Tambutte S."/>
            <person name="Allemand D."/>
            <person name="Aranda M."/>
        </authorList>
    </citation>
    <scope>NUCLEOTIDE SEQUENCE [LARGE SCALE GENOMIC DNA]</scope>
</reference>
<dbReference type="SUPFAM" id="SSF52833">
    <property type="entry name" value="Thioredoxin-like"/>
    <property type="match status" value="3"/>
</dbReference>
<dbReference type="AlphaFoldDB" id="A0A2B4S150"/>
<comment type="caution">
    <text evidence="4">The sequence shown here is derived from an EMBL/GenBank/DDBJ whole genome shotgun (WGS) entry which is preliminary data.</text>
</comment>
<keyword evidence="5" id="KW-1185">Reference proteome</keyword>
<dbReference type="GO" id="GO:0005793">
    <property type="term" value="C:endoplasmic reticulum-Golgi intermediate compartment"/>
    <property type="evidence" value="ECO:0007669"/>
    <property type="project" value="TreeGrafter"/>
</dbReference>
<dbReference type="STRING" id="50429.A0A2B4S150"/>
<dbReference type="EMBL" id="LSMT01000247">
    <property type="protein sequence ID" value="PFX22215.1"/>
    <property type="molecule type" value="Genomic_DNA"/>
</dbReference>
<dbReference type="InterPro" id="IPR052643">
    <property type="entry name" value="ERP44"/>
</dbReference>
<feature type="domain" description="Thioredoxin" evidence="3">
    <location>
        <begin position="8"/>
        <end position="135"/>
    </location>
</feature>
<evidence type="ECO:0000313" key="5">
    <source>
        <dbReference type="Proteomes" id="UP000225706"/>
    </source>
</evidence>
<dbReference type="InterPro" id="IPR013766">
    <property type="entry name" value="Thioredoxin_domain"/>
</dbReference>
<feature type="signal peptide" evidence="2">
    <location>
        <begin position="1"/>
        <end position="24"/>
    </location>
</feature>
<gene>
    <name evidence="4" type="primary">Erp44</name>
    <name evidence="4" type="ORF">AWC38_SpisGene13272</name>
</gene>
<feature type="compositionally biased region" description="Basic and acidic residues" evidence="1">
    <location>
        <begin position="350"/>
        <end position="364"/>
    </location>
</feature>
<name>A0A2B4S150_STYPI</name>
<evidence type="ECO:0000313" key="4">
    <source>
        <dbReference type="EMBL" id="PFX22215.1"/>
    </source>
</evidence>
<dbReference type="Pfam" id="PF13848">
    <property type="entry name" value="Thioredoxin_6"/>
    <property type="match status" value="1"/>
</dbReference>
<dbReference type="Gene3D" id="3.40.30.10">
    <property type="entry name" value="Glutaredoxin"/>
    <property type="match status" value="3"/>
</dbReference>
<dbReference type="GO" id="GO:0003756">
    <property type="term" value="F:protein disulfide isomerase activity"/>
    <property type="evidence" value="ECO:0007669"/>
    <property type="project" value="TreeGrafter"/>
</dbReference>
<organism evidence="4 5">
    <name type="scientific">Stylophora pistillata</name>
    <name type="common">Smooth cauliflower coral</name>
    <dbReference type="NCBI Taxonomy" id="50429"/>
    <lineage>
        <taxon>Eukaryota</taxon>
        <taxon>Metazoa</taxon>
        <taxon>Cnidaria</taxon>
        <taxon>Anthozoa</taxon>
        <taxon>Hexacorallia</taxon>
        <taxon>Scleractinia</taxon>
        <taxon>Astrocoeniina</taxon>
        <taxon>Pocilloporidae</taxon>
        <taxon>Stylophora</taxon>
    </lineage>
</organism>
<proteinExistence type="predicted"/>
<protein>
    <submittedName>
        <fullName evidence="4">Endoplasmic reticulum resident protein 44</fullName>
    </submittedName>
</protein>
<dbReference type="Pfam" id="PF00085">
    <property type="entry name" value="Thioredoxin"/>
    <property type="match status" value="1"/>
</dbReference>
<dbReference type="PANTHER" id="PTHR46295">
    <property type="entry name" value="ENDOPLASMIC RETICULUM RESIDENT PROTEIN 44"/>
    <property type="match status" value="1"/>
</dbReference>
<dbReference type="InterPro" id="IPR036249">
    <property type="entry name" value="Thioredoxin-like_sf"/>
</dbReference>
<dbReference type="PROSITE" id="PS51352">
    <property type="entry name" value="THIOREDOXIN_2"/>
    <property type="match status" value="1"/>
</dbReference>
<dbReference type="Proteomes" id="UP000225706">
    <property type="component" value="Unassembled WGS sequence"/>
</dbReference>
<feature type="compositionally biased region" description="Acidic residues" evidence="1">
    <location>
        <begin position="365"/>
        <end position="376"/>
    </location>
</feature>
<dbReference type="GO" id="GO:0005789">
    <property type="term" value="C:endoplasmic reticulum membrane"/>
    <property type="evidence" value="ECO:0007669"/>
    <property type="project" value="TreeGrafter"/>
</dbReference>
<dbReference type="OrthoDB" id="294696at2759"/>
<feature type="compositionally biased region" description="Low complexity" evidence="1">
    <location>
        <begin position="377"/>
        <end position="398"/>
    </location>
</feature>
<feature type="region of interest" description="Disordered" evidence="1">
    <location>
        <begin position="350"/>
        <end position="436"/>
    </location>
</feature>
<dbReference type="PANTHER" id="PTHR46295:SF1">
    <property type="entry name" value="ENDOPLASMIC RETICULUM RESIDENT PROTEIN 44"/>
    <property type="match status" value="1"/>
</dbReference>
<evidence type="ECO:0000256" key="2">
    <source>
        <dbReference type="SAM" id="SignalP"/>
    </source>
</evidence>
<evidence type="ECO:0000259" key="3">
    <source>
        <dbReference type="PROSITE" id="PS51352"/>
    </source>
</evidence>
<keyword evidence="2" id="KW-0732">Signal</keyword>
<dbReference type="GO" id="GO:0006457">
    <property type="term" value="P:protein folding"/>
    <property type="evidence" value="ECO:0007669"/>
    <property type="project" value="TreeGrafter"/>
</dbReference>
<evidence type="ECO:0000256" key="1">
    <source>
        <dbReference type="SAM" id="MobiDB-lite"/>
    </source>
</evidence>
<sequence>MLRSSQMWFVCLLVAVLHFPSSFCGHVVQLNSQNFDQTLANNKLVFINFYADWCRFSQMIAPVFEQASDLVHEEFPSGVVFGRVDCESEQEIAQRFHITKYPTLKMWRNAQVARREYRGQRSVDAFSKFIKEQMTSRIIEFHALSDLNVDTSKRTIIAYLESKDSDNFKTFEKVAEEFRDDCSFHVGVGDASLKERQTGENIVFRPQHRGAEGEMVYMGDLRNYELMKSWISDKCIPLVREITFENAEELTEEGIPFLLLFHHPDDKQSVDLFKLEVARELVQEKGNINFLIADGLKFSHPLHHLGKGPEDLPLVAIDSFKHMYLLPKFDDIKKPGRLKKFVKDLHSGKLHREFHHGPDPAEQGHEEEEETTETESPEVTGTETETETGQGAETQRTGSGKANSGSGRKEQTSPPETVFKKLAPSYNRYTLLRDEL</sequence>